<keyword evidence="3 6" id="KW-0732">Signal</keyword>
<dbReference type="PANTHER" id="PTHR10030:SF37">
    <property type="entry name" value="ALPHA-L-FUCOSIDASE-RELATED"/>
    <property type="match status" value="1"/>
</dbReference>
<dbReference type="SUPFAM" id="SSF51445">
    <property type="entry name" value="(Trans)glycosidases"/>
    <property type="match status" value="1"/>
</dbReference>
<comment type="caution">
    <text evidence="8">The sequence shown here is derived from an EMBL/GenBank/DDBJ whole genome shotgun (WGS) entry which is preliminary data.</text>
</comment>
<feature type="chain" id="PRO_5035689214" description="alpha-L-fucosidase" evidence="6">
    <location>
        <begin position="23"/>
        <end position="127"/>
    </location>
</feature>
<dbReference type="AlphaFoldDB" id="A0A816MAR8"/>
<evidence type="ECO:0000256" key="6">
    <source>
        <dbReference type="SAM" id="SignalP"/>
    </source>
</evidence>
<dbReference type="Proteomes" id="UP000663856">
    <property type="component" value="Unassembled WGS sequence"/>
</dbReference>
<dbReference type="EMBL" id="CAJNRF010000633">
    <property type="protein sequence ID" value="CAF1971628.1"/>
    <property type="molecule type" value="Genomic_DNA"/>
</dbReference>
<dbReference type="Proteomes" id="UP000663887">
    <property type="component" value="Unassembled WGS sequence"/>
</dbReference>
<evidence type="ECO:0000256" key="3">
    <source>
        <dbReference type="ARBA" id="ARBA00022729"/>
    </source>
</evidence>
<dbReference type="EC" id="3.2.1.51" evidence="2"/>
<feature type="signal peptide" evidence="6">
    <location>
        <begin position="1"/>
        <end position="22"/>
    </location>
</feature>
<dbReference type="InterPro" id="IPR017853">
    <property type="entry name" value="GH"/>
</dbReference>
<evidence type="ECO:0000313" key="8">
    <source>
        <dbReference type="EMBL" id="CAF1971628.1"/>
    </source>
</evidence>
<evidence type="ECO:0000313" key="9">
    <source>
        <dbReference type="EMBL" id="CAF2035044.1"/>
    </source>
</evidence>
<protein>
    <recommendedName>
        <fullName evidence="2">alpha-L-fucosidase</fullName>
        <ecNumber evidence="2">3.2.1.51</ecNumber>
    </recommendedName>
</protein>
<dbReference type="PANTHER" id="PTHR10030">
    <property type="entry name" value="ALPHA-L-FUCOSIDASE"/>
    <property type="match status" value="1"/>
</dbReference>
<feature type="domain" description="Glycoside hydrolase family 29 N-terminal" evidence="7">
    <location>
        <begin position="67"/>
        <end position="109"/>
    </location>
</feature>
<keyword evidence="5" id="KW-0326">Glycosidase</keyword>
<dbReference type="InterPro" id="IPR057739">
    <property type="entry name" value="Glyco_hydro_29_N"/>
</dbReference>
<dbReference type="InterPro" id="IPR000933">
    <property type="entry name" value="Glyco_hydro_29"/>
</dbReference>
<evidence type="ECO:0000256" key="5">
    <source>
        <dbReference type="ARBA" id="ARBA00023295"/>
    </source>
</evidence>
<proteinExistence type="inferred from homology"/>
<dbReference type="Pfam" id="PF01120">
    <property type="entry name" value="Alpha_L_fucos"/>
    <property type="match status" value="1"/>
</dbReference>
<accession>A0A816MAR8</accession>
<dbReference type="Gene3D" id="3.20.20.80">
    <property type="entry name" value="Glycosidases"/>
    <property type="match status" value="1"/>
</dbReference>
<comment type="similarity">
    <text evidence="1">Belongs to the glycosyl hydrolase 29 family.</text>
</comment>
<dbReference type="GO" id="GO:0004560">
    <property type="term" value="F:alpha-L-fucosidase activity"/>
    <property type="evidence" value="ECO:0007669"/>
    <property type="project" value="UniProtKB-EC"/>
</dbReference>
<evidence type="ECO:0000256" key="2">
    <source>
        <dbReference type="ARBA" id="ARBA00012662"/>
    </source>
</evidence>
<name>A0A816MAR8_9BILA</name>
<dbReference type="GO" id="GO:0005764">
    <property type="term" value="C:lysosome"/>
    <property type="evidence" value="ECO:0007669"/>
    <property type="project" value="TreeGrafter"/>
</dbReference>
<evidence type="ECO:0000256" key="4">
    <source>
        <dbReference type="ARBA" id="ARBA00022801"/>
    </source>
</evidence>
<evidence type="ECO:0000256" key="1">
    <source>
        <dbReference type="ARBA" id="ARBA00007951"/>
    </source>
</evidence>
<dbReference type="GO" id="GO:0006004">
    <property type="term" value="P:fucose metabolic process"/>
    <property type="evidence" value="ECO:0007669"/>
    <property type="project" value="TreeGrafter"/>
</dbReference>
<gene>
    <name evidence="8" type="ORF">WKI299_LOCUS3348</name>
    <name evidence="9" type="ORF">XDN619_LOCUS5757</name>
</gene>
<dbReference type="EMBL" id="CAJNRG010001613">
    <property type="protein sequence ID" value="CAF2035044.1"/>
    <property type="molecule type" value="Genomic_DNA"/>
</dbReference>
<evidence type="ECO:0000313" key="10">
    <source>
        <dbReference type="Proteomes" id="UP000663856"/>
    </source>
</evidence>
<sequence length="127" mass="14462">MSRFFTLMLVHLLSIPVHLFNACPTPAQLSWLEQSDIGFLIHCNMTSYIPVEYDGCNRNPSLVPDINLFNSSLLNTDNWIQTFIDVGAKYAVLVAKHNCDFTTWPTKIQFQLTTNEAMSYNNSILQS</sequence>
<reference evidence="8" key="1">
    <citation type="submission" date="2021-02" db="EMBL/GenBank/DDBJ databases">
        <authorList>
            <person name="Nowell W R."/>
        </authorList>
    </citation>
    <scope>NUCLEOTIDE SEQUENCE</scope>
</reference>
<keyword evidence="4" id="KW-0378">Hydrolase</keyword>
<dbReference type="GO" id="GO:0016139">
    <property type="term" value="P:glycoside catabolic process"/>
    <property type="evidence" value="ECO:0007669"/>
    <property type="project" value="TreeGrafter"/>
</dbReference>
<organism evidence="8 10">
    <name type="scientific">Rotaria magnacalcarata</name>
    <dbReference type="NCBI Taxonomy" id="392030"/>
    <lineage>
        <taxon>Eukaryota</taxon>
        <taxon>Metazoa</taxon>
        <taxon>Spiralia</taxon>
        <taxon>Gnathifera</taxon>
        <taxon>Rotifera</taxon>
        <taxon>Eurotatoria</taxon>
        <taxon>Bdelloidea</taxon>
        <taxon>Philodinida</taxon>
        <taxon>Philodinidae</taxon>
        <taxon>Rotaria</taxon>
    </lineage>
</organism>
<evidence type="ECO:0000259" key="7">
    <source>
        <dbReference type="Pfam" id="PF01120"/>
    </source>
</evidence>